<evidence type="ECO:0000313" key="11">
    <source>
        <dbReference type="EMBL" id="PWA03517.1"/>
    </source>
</evidence>
<feature type="signal peptide" evidence="8">
    <location>
        <begin position="1"/>
        <end position="21"/>
    </location>
</feature>
<feature type="region of interest" description="Disordered" evidence="7">
    <location>
        <begin position="830"/>
        <end position="853"/>
    </location>
</feature>
<evidence type="ECO:0000256" key="4">
    <source>
        <dbReference type="ARBA" id="ARBA00022729"/>
    </source>
</evidence>
<organism evidence="11 12">
    <name type="scientific">Smittium angustum</name>
    <dbReference type="NCBI Taxonomy" id="133377"/>
    <lineage>
        <taxon>Eukaryota</taxon>
        <taxon>Fungi</taxon>
        <taxon>Fungi incertae sedis</taxon>
        <taxon>Zoopagomycota</taxon>
        <taxon>Kickxellomycotina</taxon>
        <taxon>Harpellomycetes</taxon>
        <taxon>Harpellales</taxon>
        <taxon>Legeriomycetaceae</taxon>
        <taxon>Smittium</taxon>
    </lineage>
</organism>
<dbReference type="PANTHER" id="PTHR30620:SF16">
    <property type="entry name" value="LYSOSOMAL BETA GLUCOSIDASE"/>
    <property type="match status" value="1"/>
</dbReference>
<dbReference type="Gene3D" id="3.40.50.1700">
    <property type="entry name" value="Glycoside hydrolase family 3 C-terminal domain"/>
    <property type="match status" value="1"/>
</dbReference>
<name>A0A2U1JEK1_SMIAN</name>
<dbReference type="InterPro" id="IPR013783">
    <property type="entry name" value="Ig-like_fold"/>
</dbReference>
<dbReference type="EC" id="3.2.1.21" evidence="3"/>
<evidence type="ECO:0000256" key="1">
    <source>
        <dbReference type="ARBA" id="ARBA00000448"/>
    </source>
</evidence>
<feature type="domain" description="Glycoside hydrolase family 3 C-terminal" evidence="10">
    <location>
        <begin position="481"/>
        <end position="701"/>
    </location>
</feature>
<evidence type="ECO:0000259" key="10">
    <source>
        <dbReference type="Pfam" id="PF01915"/>
    </source>
</evidence>
<sequence>MMNLGLVSIGFLCILNSSTLGDISGSANQSNNLRYKGQRRSVPKFPLINVDGVKSNNGVVCLPDNYPFQDYDPMELKSVKTYSLKQYDESVPQGPSLIPEVDTVRILKKLSLQEKVGQMVHVHIGKFLGCDGLLNVTLAESIFEKYKIGGVYGSPVDMGGRWNIASPQRWANLTNTLQKIAMEKGSKLPFIYSLESPKGAGNIKGSILFPAPVNIGATFNLMHAYIPSQIVAKDIRAAGAHMIHSPSANLNVNRLWKHNYESFGEDPYLAGEMVYTTVRGLQGNYKVDRNRVAACVKHYIGYSGPKNGDDKEPRNIPYHKITEYHLYPFLRGFNAGATTAMLSPNTLNGEAVSSSRYLKNDILRNFLRFSGVVVSDWSEIKSMVKFGTAISPNWGIYQLFEDGVIDVSMSSDGFDFIDGIFDMLNRNAFSKDKIYTSVGRILQLKNDLGLFDSPYSNLGLIETVGSNQDIEKSQIAARESIILLKNENRVLPFHKNDKVVFIGPIFNSTRYMCGGWSVHRKEKSDLEGDSPYYGYGDTLEQAIEKIIGRKPTIFTGFDIDGNLVDDYTELGRHVHRADKVVIGFGEKSAGEANMLDLTESQISLVEYLAKLTSTPIVFLLMQNTPRIIDGIIKYADGILNVNLPGAYGGLPIAEAIYGSFSPSGRMPYTYPKSNLQTDLTYYTPVTSEYDPTFAFGTGFGYNEMVYSNIRVSNDVLFPGIPIKVTVSVTNNGNGPQLEPVLLYASQHVRNRMTPERYRLKDFKKKLINPKETVEYVFHLKAEQFQFRASDSQLYIEGGKITLTINAFTKNVVTKDVLLKIDLDFTDNQQITTGRDNKQSPQGRISNKRPTPHY</sequence>
<evidence type="ECO:0000256" key="3">
    <source>
        <dbReference type="ARBA" id="ARBA00012744"/>
    </source>
</evidence>
<accession>A0A2U1JEK1</accession>
<dbReference type="GO" id="GO:0009251">
    <property type="term" value="P:glucan catabolic process"/>
    <property type="evidence" value="ECO:0007669"/>
    <property type="project" value="TreeGrafter"/>
</dbReference>
<dbReference type="Gene3D" id="3.20.20.300">
    <property type="entry name" value="Glycoside hydrolase, family 3, N-terminal domain"/>
    <property type="match status" value="1"/>
</dbReference>
<dbReference type="AlphaFoldDB" id="A0A2U1JEK1"/>
<keyword evidence="6" id="KW-0326">Glycosidase</keyword>
<dbReference type="InterPro" id="IPR017853">
    <property type="entry name" value="GH"/>
</dbReference>
<dbReference type="InterPro" id="IPR036881">
    <property type="entry name" value="Glyco_hydro_3_C_sf"/>
</dbReference>
<dbReference type="Gene3D" id="2.60.40.10">
    <property type="entry name" value="Immunoglobulins"/>
    <property type="match status" value="1"/>
</dbReference>
<evidence type="ECO:0000256" key="2">
    <source>
        <dbReference type="ARBA" id="ARBA00005336"/>
    </source>
</evidence>
<evidence type="ECO:0000313" key="12">
    <source>
        <dbReference type="Proteomes" id="UP000245591"/>
    </source>
</evidence>
<dbReference type="SUPFAM" id="SSF51445">
    <property type="entry name" value="(Trans)glycosidases"/>
    <property type="match status" value="1"/>
</dbReference>
<keyword evidence="5" id="KW-0378">Hydrolase</keyword>
<keyword evidence="12" id="KW-1185">Reference proteome</keyword>
<dbReference type="InterPro" id="IPR001764">
    <property type="entry name" value="Glyco_hydro_3_N"/>
</dbReference>
<dbReference type="GO" id="GO:0008422">
    <property type="term" value="F:beta-glucosidase activity"/>
    <property type="evidence" value="ECO:0007669"/>
    <property type="project" value="UniProtKB-EC"/>
</dbReference>
<feature type="domain" description="Glycoside hydrolase family 3 N-terminal" evidence="9">
    <location>
        <begin position="112"/>
        <end position="443"/>
    </location>
</feature>
<gene>
    <name evidence="11" type="ORF">BB558_000323</name>
</gene>
<dbReference type="SUPFAM" id="SSF52279">
    <property type="entry name" value="Beta-D-glucan exohydrolase, C-terminal domain"/>
    <property type="match status" value="1"/>
</dbReference>
<proteinExistence type="inferred from homology"/>
<dbReference type="InterPro" id="IPR036962">
    <property type="entry name" value="Glyco_hydro_3_N_sf"/>
</dbReference>
<evidence type="ECO:0000256" key="5">
    <source>
        <dbReference type="ARBA" id="ARBA00022801"/>
    </source>
</evidence>
<evidence type="ECO:0000259" key="9">
    <source>
        <dbReference type="Pfam" id="PF00933"/>
    </source>
</evidence>
<reference evidence="11 12" key="1">
    <citation type="journal article" date="2018" name="MBio">
        <title>Comparative Genomics Reveals the Core Gene Toolbox for the Fungus-Insect Symbiosis.</title>
        <authorList>
            <person name="Wang Y."/>
            <person name="Stata M."/>
            <person name="Wang W."/>
            <person name="Stajich J.E."/>
            <person name="White M.M."/>
            <person name="Moncalvo J.M."/>
        </authorList>
    </citation>
    <scope>NUCLEOTIDE SEQUENCE [LARGE SCALE GENOMIC DNA]</scope>
    <source>
        <strain evidence="11 12">AUS-126-30</strain>
    </source>
</reference>
<keyword evidence="4 8" id="KW-0732">Signal</keyword>
<dbReference type="PRINTS" id="PR00133">
    <property type="entry name" value="GLHYDRLASE3"/>
</dbReference>
<dbReference type="Pfam" id="PF01915">
    <property type="entry name" value="Glyco_hydro_3_C"/>
    <property type="match status" value="1"/>
</dbReference>
<dbReference type="Pfam" id="PF00933">
    <property type="entry name" value="Glyco_hydro_3"/>
    <property type="match status" value="1"/>
</dbReference>
<dbReference type="Proteomes" id="UP000245591">
    <property type="component" value="Unassembled WGS sequence"/>
</dbReference>
<feature type="chain" id="PRO_5015465158" description="beta-glucosidase" evidence="8">
    <location>
        <begin position="22"/>
        <end position="853"/>
    </location>
</feature>
<dbReference type="PANTHER" id="PTHR30620">
    <property type="entry name" value="PERIPLASMIC BETA-GLUCOSIDASE-RELATED"/>
    <property type="match status" value="1"/>
</dbReference>
<dbReference type="EMBL" id="MBFU01000012">
    <property type="protein sequence ID" value="PWA03517.1"/>
    <property type="molecule type" value="Genomic_DNA"/>
</dbReference>
<dbReference type="InterPro" id="IPR051915">
    <property type="entry name" value="Cellulose_Degrad_GH3"/>
</dbReference>
<dbReference type="InterPro" id="IPR002772">
    <property type="entry name" value="Glyco_hydro_3_C"/>
</dbReference>
<protein>
    <recommendedName>
        <fullName evidence="3">beta-glucosidase</fullName>
        <ecNumber evidence="3">3.2.1.21</ecNumber>
    </recommendedName>
</protein>
<comment type="similarity">
    <text evidence="2">Belongs to the glycosyl hydrolase 3 family.</text>
</comment>
<evidence type="ECO:0000256" key="8">
    <source>
        <dbReference type="SAM" id="SignalP"/>
    </source>
</evidence>
<comment type="caution">
    <text evidence="11">The sequence shown here is derived from an EMBL/GenBank/DDBJ whole genome shotgun (WGS) entry which is preliminary data.</text>
</comment>
<feature type="compositionally biased region" description="Polar residues" evidence="7">
    <location>
        <begin position="830"/>
        <end position="844"/>
    </location>
</feature>
<comment type="catalytic activity">
    <reaction evidence="1">
        <text>Hydrolysis of terminal, non-reducing beta-D-glucosyl residues with release of beta-D-glucose.</text>
        <dbReference type="EC" id="3.2.1.21"/>
    </reaction>
</comment>
<evidence type="ECO:0000256" key="6">
    <source>
        <dbReference type="ARBA" id="ARBA00023295"/>
    </source>
</evidence>
<evidence type="ECO:0000256" key="7">
    <source>
        <dbReference type="SAM" id="MobiDB-lite"/>
    </source>
</evidence>